<evidence type="ECO:0000313" key="2">
    <source>
        <dbReference type="EMBL" id="GFH77219.1"/>
    </source>
</evidence>
<evidence type="ECO:0000256" key="1">
    <source>
        <dbReference type="SAM" id="MobiDB-lite"/>
    </source>
</evidence>
<proteinExistence type="predicted"/>
<accession>A0ABQ1D3X3</accession>
<evidence type="ECO:0000313" key="3">
    <source>
        <dbReference type="Proteomes" id="UP000480804"/>
    </source>
</evidence>
<organism evidence="2 3">
    <name type="scientific">Streptomyces gougerotii</name>
    <dbReference type="NCBI Taxonomy" id="53448"/>
    <lineage>
        <taxon>Bacteria</taxon>
        <taxon>Bacillati</taxon>
        <taxon>Actinomycetota</taxon>
        <taxon>Actinomycetes</taxon>
        <taxon>Kitasatosporales</taxon>
        <taxon>Streptomycetaceae</taxon>
        <taxon>Streptomyces</taxon>
        <taxon>Streptomyces diastaticus group</taxon>
    </lineage>
</organism>
<feature type="compositionally biased region" description="Basic residues" evidence="1">
    <location>
        <begin position="28"/>
        <end position="39"/>
    </location>
</feature>
<reference evidence="2 3" key="1">
    <citation type="submission" date="2020-02" db="EMBL/GenBank/DDBJ databases">
        <title>Whole genome shotgun sequence of Streptomyces gougerotii NBRC 13043.</title>
        <authorList>
            <person name="Ichikawa N."/>
            <person name="Komaki H."/>
            <person name="Tamura T."/>
        </authorList>
    </citation>
    <scope>NUCLEOTIDE SEQUENCE [LARGE SCALE GENOMIC DNA]</scope>
    <source>
        <strain evidence="2 3">NBRC 13043</strain>
    </source>
</reference>
<comment type="caution">
    <text evidence="2">The sequence shown here is derived from an EMBL/GenBank/DDBJ whole genome shotgun (WGS) entry which is preliminary data.</text>
</comment>
<name>A0ABQ1D3X3_9ACTN</name>
<dbReference type="Proteomes" id="UP000480804">
    <property type="component" value="Unassembled WGS sequence"/>
</dbReference>
<dbReference type="EMBL" id="BLLO01000015">
    <property type="protein sequence ID" value="GFH77219.1"/>
    <property type="molecule type" value="Genomic_DNA"/>
</dbReference>
<protein>
    <submittedName>
        <fullName evidence="2">Uncharacterized protein</fullName>
    </submittedName>
</protein>
<dbReference type="RefSeq" id="WP_262415276.1">
    <property type="nucleotide sequence ID" value="NZ_BLLO01000015.1"/>
</dbReference>
<sequence length="87" mass="9499">MDLETWGALPTRLIVDERLYGSTAPGGGRHRPRHPRRPRALLAPRRPAEAPAEAAIAAMARALSPHNTATAETILHETGVRPPRRRG</sequence>
<feature type="region of interest" description="Disordered" evidence="1">
    <location>
        <begin position="67"/>
        <end position="87"/>
    </location>
</feature>
<gene>
    <name evidence="2" type="ORF">Sgou_18890</name>
</gene>
<keyword evidence="3" id="KW-1185">Reference proteome</keyword>
<feature type="region of interest" description="Disordered" evidence="1">
    <location>
        <begin position="20"/>
        <end position="48"/>
    </location>
</feature>